<accession>A0A4R3LAW9</accession>
<dbReference type="Pfam" id="PF09388">
    <property type="entry name" value="SpoOE-like"/>
    <property type="match status" value="1"/>
</dbReference>
<dbReference type="Proteomes" id="UP000294937">
    <property type="component" value="Unassembled WGS sequence"/>
</dbReference>
<dbReference type="InterPro" id="IPR037208">
    <property type="entry name" value="Spo0E-like_sf"/>
</dbReference>
<proteinExistence type="predicted"/>
<evidence type="ECO:0000313" key="2">
    <source>
        <dbReference type="EMBL" id="TCS96899.1"/>
    </source>
</evidence>
<name>A0A4R3LAW9_9BACL</name>
<organism evidence="2 3">
    <name type="scientific">Hazenella coriacea</name>
    <dbReference type="NCBI Taxonomy" id="1179467"/>
    <lineage>
        <taxon>Bacteria</taxon>
        <taxon>Bacillati</taxon>
        <taxon>Bacillota</taxon>
        <taxon>Bacilli</taxon>
        <taxon>Bacillales</taxon>
        <taxon>Thermoactinomycetaceae</taxon>
        <taxon>Hazenella</taxon>
    </lineage>
</organism>
<feature type="coiled-coil region" evidence="1">
    <location>
        <begin position="3"/>
        <end position="55"/>
    </location>
</feature>
<keyword evidence="1" id="KW-0175">Coiled coil</keyword>
<protein>
    <submittedName>
        <fullName evidence="2">Spo0E like sporulation regulatory protein</fullName>
    </submittedName>
</protein>
<gene>
    <name evidence="2" type="ORF">EDD58_101546</name>
</gene>
<dbReference type="Gene3D" id="4.10.280.10">
    <property type="entry name" value="Helix-loop-helix DNA-binding domain"/>
    <property type="match status" value="1"/>
</dbReference>
<dbReference type="EMBL" id="SMAG01000001">
    <property type="protein sequence ID" value="TCS96899.1"/>
    <property type="molecule type" value="Genomic_DNA"/>
</dbReference>
<comment type="caution">
    <text evidence="2">The sequence shown here is derived from an EMBL/GenBank/DDBJ whole genome shotgun (WGS) entry which is preliminary data.</text>
</comment>
<evidence type="ECO:0000256" key="1">
    <source>
        <dbReference type="SAM" id="Coils"/>
    </source>
</evidence>
<sequence>MWLRTLEERMEAVRKKMENTAMVLGIGHPKVYQLSRELDQLHNQWEREKAKTKQEKIYRLHSNHSKTKENSLISVYNVV</sequence>
<dbReference type="AlphaFoldDB" id="A0A4R3LAW9"/>
<dbReference type="SUPFAM" id="SSF140500">
    <property type="entry name" value="BAS1536-like"/>
    <property type="match status" value="1"/>
</dbReference>
<keyword evidence="3" id="KW-1185">Reference proteome</keyword>
<dbReference type="InterPro" id="IPR036638">
    <property type="entry name" value="HLH_DNA-bd_sf"/>
</dbReference>
<reference evidence="2 3" key="1">
    <citation type="submission" date="2019-03" db="EMBL/GenBank/DDBJ databases">
        <title>Genomic Encyclopedia of Type Strains, Phase IV (KMG-IV): sequencing the most valuable type-strain genomes for metagenomic binning, comparative biology and taxonomic classification.</title>
        <authorList>
            <person name="Goeker M."/>
        </authorList>
    </citation>
    <scope>NUCLEOTIDE SEQUENCE [LARGE SCALE GENOMIC DNA]</scope>
    <source>
        <strain evidence="2 3">DSM 45707</strain>
    </source>
</reference>
<dbReference type="InterPro" id="IPR018540">
    <property type="entry name" value="Spo0E-like"/>
</dbReference>
<dbReference type="GO" id="GO:0046983">
    <property type="term" value="F:protein dimerization activity"/>
    <property type="evidence" value="ECO:0007669"/>
    <property type="project" value="InterPro"/>
</dbReference>
<evidence type="ECO:0000313" key="3">
    <source>
        <dbReference type="Proteomes" id="UP000294937"/>
    </source>
</evidence>
<dbReference type="GO" id="GO:0043937">
    <property type="term" value="P:regulation of sporulation"/>
    <property type="evidence" value="ECO:0007669"/>
    <property type="project" value="InterPro"/>
</dbReference>
<dbReference type="OrthoDB" id="1684493at2"/>
<dbReference type="RefSeq" id="WP_131923276.1">
    <property type="nucleotide sequence ID" value="NZ_SMAG01000001.1"/>
</dbReference>